<evidence type="ECO:0000313" key="4">
    <source>
        <dbReference type="Proteomes" id="UP000570595"/>
    </source>
</evidence>
<dbReference type="Proteomes" id="UP000570595">
    <property type="component" value="Unassembled WGS sequence"/>
</dbReference>
<organism evidence="2 4">
    <name type="scientific">Perkinsus olseni</name>
    <name type="common">Perkinsus atlanticus</name>
    <dbReference type="NCBI Taxonomy" id="32597"/>
    <lineage>
        <taxon>Eukaryota</taxon>
        <taxon>Sar</taxon>
        <taxon>Alveolata</taxon>
        <taxon>Perkinsozoa</taxon>
        <taxon>Perkinsea</taxon>
        <taxon>Perkinsida</taxon>
        <taxon>Perkinsidae</taxon>
        <taxon>Perkinsus</taxon>
    </lineage>
</organism>
<feature type="signal peptide" evidence="1">
    <location>
        <begin position="1"/>
        <end position="18"/>
    </location>
</feature>
<dbReference type="EMBL" id="JABANN010000404">
    <property type="protein sequence ID" value="KAF4660066.1"/>
    <property type="molecule type" value="Genomic_DNA"/>
</dbReference>
<gene>
    <name evidence="3" type="ORF">FOL46_006344</name>
    <name evidence="2" type="ORF">FOZ61_006761</name>
</gene>
<name>A0A7J6LBJ3_PEROL</name>
<evidence type="ECO:0000256" key="1">
    <source>
        <dbReference type="SAM" id="SignalP"/>
    </source>
</evidence>
<feature type="chain" id="PRO_5036205321" evidence="1">
    <location>
        <begin position="19"/>
        <end position="163"/>
    </location>
</feature>
<sequence>MVFFSPVFLASCAFIASALRTTKGVAPHETSDPLDMEHVRVYTLGDICEMAYEAECETFPCRAREMHWFFGIEDKTIITQTIECSKHTYTNRLFPGIEARTNPMSSYHIASQKCYDAVEELHAAMNASSVFSRFYGGICRQFDSTVRHASSRWSITKAESDED</sequence>
<comment type="caution">
    <text evidence="2">The sequence shown here is derived from an EMBL/GenBank/DDBJ whole genome shotgun (WGS) entry which is preliminary data.</text>
</comment>
<protein>
    <submittedName>
        <fullName evidence="2">Uncharacterized protein</fullName>
    </submittedName>
</protein>
<evidence type="ECO:0000313" key="5">
    <source>
        <dbReference type="Proteomes" id="UP000572268"/>
    </source>
</evidence>
<proteinExistence type="predicted"/>
<reference evidence="4 5" key="1">
    <citation type="submission" date="2020-04" db="EMBL/GenBank/DDBJ databases">
        <title>Perkinsus olseni comparative genomics.</title>
        <authorList>
            <person name="Bogema D.R."/>
        </authorList>
    </citation>
    <scope>NUCLEOTIDE SEQUENCE [LARGE SCALE GENOMIC DNA]</scope>
    <source>
        <strain evidence="2">ATCC PRA-179</strain>
        <strain evidence="3">ATCC PRA-31</strain>
    </source>
</reference>
<dbReference type="Proteomes" id="UP000572268">
    <property type="component" value="Unassembled WGS sequence"/>
</dbReference>
<accession>A0A7J6LBJ3</accession>
<evidence type="ECO:0000313" key="2">
    <source>
        <dbReference type="EMBL" id="KAF4656637.1"/>
    </source>
</evidence>
<evidence type="ECO:0000313" key="3">
    <source>
        <dbReference type="EMBL" id="KAF4660066.1"/>
    </source>
</evidence>
<dbReference type="AlphaFoldDB" id="A0A7J6LBJ3"/>
<dbReference type="OrthoDB" id="410786at2759"/>
<dbReference type="EMBL" id="JABAHT010000396">
    <property type="protein sequence ID" value="KAF4656637.1"/>
    <property type="molecule type" value="Genomic_DNA"/>
</dbReference>
<keyword evidence="1" id="KW-0732">Signal</keyword>